<accession>A0A137S856</accession>
<evidence type="ECO:0000256" key="1">
    <source>
        <dbReference type="SAM" id="SignalP"/>
    </source>
</evidence>
<dbReference type="EMBL" id="LOCO01000015">
    <property type="protein sequence ID" value="KXO08616.1"/>
    <property type="molecule type" value="Genomic_DNA"/>
</dbReference>
<feature type="signal peptide" evidence="1">
    <location>
        <begin position="1"/>
        <end position="28"/>
    </location>
</feature>
<evidence type="ECO:0008006" key="4">
    <source>
        <dbReference type="Google" id="ProtNLM"/>
    </source>
</evidence>
<name>A0A137S856_9GAMM</name>
<gene>
    <name evidence="2" type="ORF">J122_2714</name>
</gene>
<evidence type="ECO:0000313" key="3">
    <source>
        <dbReference type="Proteomes" id="UP000070282"/>
    </source>
</evidence>
<reference evidence="3" key="1">
    <citation type="submission" date="2015-12" db="EMBL/GenBank/DDBJ databases">
        <authorList>
            <person name="Lima A."/>
            <person name="Farahani Zayas N."/>
            <person name="Castro Da Silva M.A."/>
            <person name="Cabral A."/>
            <person name="Pessatti M.L."/>
        </authorList>
    </citation>
    <scope>NUCLEOTIDE SEQUENCE [LARGE SCALE GENOMIC DNA]</scope>
    <source>
        <strain evidence="3">LAMA 842</strain>
    </source>
</reference>
<keyword evidence="3" id="KW-1185">Reference proteome</keyword>
<dbReference type="InterPro" id="IPR021457">
    <property type="entry name" value="DUF3108"/>
</dbReference>
<protein>
    <recommendedName>
        <fullName evidence="4">Enzyme involved in the deoxyxylulose pathway of isoprenoid biosynthesis</fullName>
    </recommendedName>
</protein>
<dbReference type="Pfam" id="PF11306">
    <property type="entry name" value="DUF3108"/>
    <property type="match status" value="1"/>
</dbReference>
<dbReference type="PATRIC" id="fig|1306954.6.peg.1001"/>
<proteinExistence type="predicted"/>
<evidence type="ECO:0000313" key="2">
    <source>
        <dbReference type="EMBL" id="KXO08616.1"/>
    </source>
</evidence>
<organism evidence="2 3">
    <name type="scientific">Marinobacter excellens LAMA 842</name>
    <dbReference type="NCBI Taxonomy" id="1306954"/>
    <lineage>
        <taxon>Bacteria</taxon>
        <taxon>Pseudomonadati</taxon>
        <taxon>Pseudomonadota</taxon>
        <taxon>Gammaproteobacteria</taxon>
        <taxon>Pseudomonadales</taxon>
        <taxon>Marinobacteraceae</taxon>
        <taxon>Marinobacter</taxon>
    </lineage>
</organism>
<dbReference type="RefSeq" id="WP_061332681.1">
    <property type="nucleotide sequence ID" value="NZ_LOCO01000015.1"/>
</dbReference>
<keyword evidence="1" id="KW-0732">Signal</keyword>
<feature type="chain" id="PRO_5007480329" description="Enzyme involved in the deoxyxylulose pathway of isoprenoid biosynthesis" evidence="1">
    <location>
        <begin position="29"/>
        <end position="249"/>
    </location>
</feature>
<dbReference type="AlphaFoldDB" id="A0A137S856"/>
<sequence>MKTLRASLRIVTWLAGLWFGLASITVAAADTQDTTPALFPHEATYSASMSKGISLSGAGKRSLTDQGNNVWLYRTEVRSFIADIDESVVLLWEDDRVVPLRYRYSLKGLMIRNREQSIDFDWQTGIATGKYRGKSFELELKDGALDPLGFQLQMHQDLKAGKRDLTYNIIDKGRYNEDRFAVVDDDSTINTNGQTTQTLKVEKVRGEDSKRQTLMWIDPNQGHLLLRLLQVEPDGSEYELKLKDATIRD</sequence>
<comment type="caution">
    <text evidence="2">The sequence shown here is derived from an EMBL/GenBank/DDBJ whole genome shotgun (WGS) entry which is preliminary data.</text>
</comment>
<dbReference type="Proteomes" id="UP000070282">
    <property type="component" value="Unassembled WGS sequence"/>
</dbReference>